<comment type="caution">
    <text evidence="2">The sequence shown here is derived from an EMBL/GenBank/DDBJ whole genome shotgun (WGS) entry which is preliminary data.</text>
</comment>
<feature type="transmembrane region" description="Helical" evidence="1">
    <location>
        <begin position="35"/>
        <end position="53"/>
    </location>
</feature>
<organism evidence="2 3">
    <name type="scientific">Chitinophaga polysaccharea</name>
    <dbReference type="NCBI Taxonomy" id="1293035"/>
    <lineage>
        <taxon>Bacteria</taxon>
        <taxon>Pseudomonadati</taxon>
        <taxon>Bacteroidota</taxon>
        <taxon>Chitinophagia</taxon>
        <taxon>Chitinophagales</taxon>
        <taxon>Chitinophagaceae</taxon>
        <taxon>Chitinophaga</taxon>
    </lineage>
</organism>
<reference evidence="2 3" key="1">
    <citation type="submission" date="2019-06" db="EMBL/GenBank/DDBJ databases">
        <title>Sorghum-associated microbial communities from plants grown in Nebraska, USA.</title>
        <authorList>
            <person name="Schachtman D."/>
        </authorList>
    </citation>
    <scope>NUCLEOTIDE SEQUENCE [LARGE SCALE GENOMIC DNA]</scope>
    <source>
        <strain evidence="2 3">1209</strain>
    </source>
</reference>
<keyword evidence="3" id="KW-1185">Reference proteome</keyword>
<accession>A0A561P441</accession>
<name>A0A561P441_9BACT</name>
<dbReference type="EMBL" id="VIWO01000013">
    <property type="protein sequence ID" value="TWF32854.1"/>
    <property type="molecule type" value="Genomic_DNA"/>
</dbReference>
<evidence type="ECO:0000313" key="2">
    <source>
        <dbReference type="EMBL" id="TWF32854.1"/>
    </source>
</evidence>
<feature type="transmembrane region" description="Helical" evidence="1">
    <location>
        <begin position="59"/>
        <end position="81"/>
    </location>
</feature>
<evidence type="ECO:0000313" key="3">
    <source>
        <dbReference type="Proteomes" id="UP000320811"/>
    </source>
</evidence>
<protein>
    <submittedName>
        <fullName evidence="2">Uncharacterized protein</fullName>
    </submittedName>
</protein>
<dbReference type="Proteomes" id="UP000320811">
    <property type="component" value="Unassembled WGS sequence"/>
</dbReference>
<feature type="transmembrane region" description="Helical" evidence="1">
    <location>
        <begin position="6"/>
        <end position="28"/>
    </location>
</feature>
<keyword evidence="1" id="KW-0812">Transmembrane</keyword>
<proteinExistence type="predicted"/>
<sequence length="106" mass="12020">MSYKKLLNLVPFFMLLVFTTVAWIDILAVTHAAKIRHFIGGGLVLINMMLYFFSFRMGVLWTGITLLLAVINLAAFTINITTWQFSIGSLKFPVFQPLALVLFTVF</sequence>
<keyword evidence="1" id="KW-1133">Transmembrane helix</keyword>
<keyword evidence="1" id="KW-0472">Membrane</keyword>
<evidence type="ECO:0000256" key="1">
    <source>
        <dbReference type="SAM" id="Phobius"/>
    </source>
</evidence>
<dbReference type="AlphaFoldDB" id="A0A561P441"/>
<gene>
    <name evidence="2" type="ORF">FHW36_113109</name>
</gene>